<organism evidence="1 2">
    <name type="scientific">Loktanella atrilutea</name>
    <dbReference type="NCBI Taxonomy" id="366533"/>
    <lineage>
        <taxon>Bacteria</taxon>
        <taxon>Pseudomonadati</taxon>
        <taxon>Pseudomonadota</taxon>
        <taxon>Alphaproteobacteria</taxon>
        <taxon>Rhodobacterales</taxon>
        <taxon>Roseobacteraceae</taxon>
        <taxon>Loktanella</taxon>
    </lineage>
</organism>
<name>A0A1M5BIR7_LOKAT</name>
<proteinExistence type="predicted"/>
<gene>
    <name evidence="1" type="ORF">SAMN05444339_10630</name>
</gene>
<dbReference type="RefSeq" id="WP_178352749.1">
    <property type="nucleotide sequence ID" value="NZ_FQUE01000006.1"/>
</dbReference>
<dbReference type="EMBL" id="FQUE01000006">
    <property type="protein sequence ID" value="SHF42316.1"/>
    <property type="molecule type" value="Genomic_DNA"/>
</dbReference>
<evidence type="ECO:0000313" key="1">
    <source>
        <dbReference type="EMBL" id="SHF42316.1"/>
    </source>
</evidence>
<keyword evidence="2" id="KW-1185">Reference proteome</keyword>
<sequence>MAQRVNDTTEVAGTAADWQPAYAPLDMPRQVLERDRVGALVMAFSRLFLRNA</sequence>
<dbReference type="Proteomes" id="UP000183987">
    <property type="component" value="Unassembled WGS sequence"/>
</dbReference>
<evidence type="ECO:0000313" key="2">
    <source>
        <dbReference type="Proteomes" id="UP000183987"/>
    </source>
</evidence>
<accession>A0A1M5BIR7</accession>
<reference evidence="2" key="1">
    <citation type="submission" date="2016-11" db="EMBL/GenBank/DDBJ databases">
        <authorList>
            <person name="Varghese N."/>
            <person name="Submissions S."/>
        </authorList>
    </citation>
    <scope>NUCLEOTIDE SEQUENCE [LARGE SCALE GENOMIC DNA]</scope>
    <source>
        <strain evidence="2">DSM 29326</strain>
    </source>
</reference>
<dbReference type="AlphaFoldDB" id="A0A1M5BIR7"/>
<protein>
    <submittedName>
        <fullName evidence="1">Uncharacterized protein</fullName>
    </submittedName>
</protein>